<dbReference type="PANTHER" id="PTHR46479:SF1">
    <property type="entry name" value="BIOGENESIS OF LYSOSOME-RELATED ORGANELLES COMPLEX 1 SUBUNIT 2"/>
    <property type="match status" value="1"/>
</dbReference>
<organism evidence="3 4">
    <name type="scientific">Hypsibius exemplaris</name>
    <name type="common">Freshwater tardigrade</name>
    <dbReference type="NCBI Taxonomy" id="2072580"/>
    <lineage>
        <taxon>Eukaryota</taxon>
        <taxon>Metazoa</taxon>
        <taxon>Ecdysozoa</taxon>
        <taxon>Tardigrada</taxon>
        <taxon>Eutardigrada</taxon>
        <taxon>Parachela</taxon>
        <taxon>Hypsibioidea</taxon>
        <taxon>Hypsibiidae</taxon>
        <taxon>Hypsibius</taxon>
    </lineage>
</organism>
<evidence type="ECO:0000313" key="3">
    <source>
        <dbReference type="EMBL" id="OQV16624.1"/>
    </source>
</evidence>
<evidence type="ECO:0000313" key="4">
    <source>
        <dbReference type="Proteomes" id="UP000192578"/>
    </source>
</evidence>
<dbReference type="InterPro" id="IPR019269">
    <property type="entry name" value="BLOC1_su2"/>
</dbReference>
<dbReference type="OrthoDB" id="244061at2759"/>
<dbReference type="GO" id="GO:0031083">
    <property type="term" value="C:BLOC-1 complex"/>
    <property type="evidence" value="ECO:0007669"/>
    <property type="project" value="TreeGrafter"/>
</dbReference>
<dbReference type="AlphaFoldDB" id="A0A1W0WN36"/>
<dbReference type="Proteomes" id="UP000192578">
    <property type="component" value="Unassembled WGS sequence"/>
</dbReference>
<dbReference type="GO" id="GO:0000930">
    <property type="term" value="C:gamma-tubulin complex"/>
    <property type="evidence" value="ECO:0007669"/>
    <property type="project" value="TreeGrafter"/>
</dbReference>
<protein>
    <submittedName>
        <fullName evidence="3">Biogenesis of lysosome-related organelles complex 1 subunit 2</fullName>
    </submittedName>
</protein>
<dbReference type="EMBL" id="MTYJ01000072">
    <property type="protein sequence ID" value="OQV16624.1"/>
    <property type="molecule type" value="Genomic_DNA"/>
</dbReference>
<dbReference type="GO" id="GO:0043015">
    <property type="term" value="F:gamma-tubulin binding"/>
    <property type="evidence" value="ECO:0007669"/>
    <property type="project" value="TreeGrafter"/>
</dbReference>
<comment type="similarity">
    <text evidence="1">Belongs to the BLOC1S2 family.</text>
</comment>
<name>A0A1W0WN36_HYPEX</name>
<feature type="region of interest" description="Disordered" evidence="2">
    <location>
        <begin position="1"/>
        <end position="22"/>
    </location>
</feature>
<dbReference type="GO" id="GO:0016197">
    <property type="term" value="P:endosomal transport"/>
    <property type="evidence" value="ECO:0007669"/>
    <property type="project" value="TreeGrafter"/>
</dbReference>
<dbReference type="GO" id="GO:0032418">
    <property type="term" value="P:lysosome localization"/>
    <property type="evidence" value="ECO:0007669"/>
    <property type="project" value="TreeGrafter"/>
</dbReference>
<dbReference type="PANTHER" id="PTHR46479">
    <property type="entry name" value="BIOGENESIS OF LYSOSOME-RELATED ORGANELLES COMPLEX 1 SUBUNIT 2"/>
    <property type="match status" value="1"/>
</dbReference>
<keyword evidence="4" id="KW-1185">Reference proteome</keyword>
<comment type="caution">
    <text evidence="3">The sequence shown here is derived from an EMBL/GenBank/DDBJ whole genome shotgun (WGS) entry which is preliminary data.</text>
</comment>
<proteinExistence type="inferred from homology"/>
<dbReference type="Pfam" id="PF10046">
    <property type="entry name" value="BLOC1_2"/>
    <property type="match status" value="1"/>
</dbReference>
<accession>A0A1W0WN36</accession>
<gene>
    <name evidence="3" type="ORF">BV898_09293</name>
</gene>
<evidence type="ECO:0000256" key="2">
    <source>
        <dbReference type="SAM" id="MobiDB-lite"/>
    </source>
</evidence>
<reference evidence="4" key="1">
    <citation type="submission" date="2017-01" db="EMBL/GenBank/DDBJ databases">
        <title>Comparative genomics of anhydrobiosis in the tardigrade Hypsibius dujardini.</title>
        <authorList>
            <person name="Yoshida Y."/>
            <person name="Koutsovoulos G."/>
            <person name="Laetsch D."/>
            <person name="Stevens L."/>
            <person name="Kumar S."/>
            <person name="Horikawa D."/>
            <person name="Ishino K."/>
            <person name="Komine S."/>
            <person name="Tomita M."/>
            <person name="Blaxter M."/>
            <person name="Arakawa K."/>
        </authorList>
    </citation>
    <scope>NUCLEOTIDE SEQUENCE [LARGE SCALE GENOMIC DNA]</scope>
    <source>
        <strain evidence="4">Z151</strain>
    </source>
</reference>
<evidence type="ECO:0000256" key="1">
    <source>
        <dbReference type="ARBA" id="ARBA00008468"/>
    </source>
</evidence>
<dbReference type="GO" id="GO:0099078">
    <property type="term" value="C:BORC complex"/>
    <property type="evidence" value="ECO:0007669"/>
    <property type="project" value="TreeGrafter"/>
</dbReference>
<sequence>MAERAASQGSTSNMPASGGEESGSVRVEAIQDLYQELLGKTSLYLKSEFEAIQSINQESGSVRVEAIQDLYQELLGKTSLYLKSEFEVTAEDYRLLQEMNKVTKDKYEGLMGTAKTVKDSLGTMNDRFTCIKPFLERIDLIETQVNSLEGTVFRLDTYAKQLEMRFKSLEKR</sequence>